<evidence type="ECO:0000313" key="13">
    <source>
        <dbReference type="EMBL" id="NYG59547.1"/>
    </source>
</evidence>
<gene>
    <name evidence="13" type="ORF">BJ980_002470</name>
</gene>
<dbReference type="GO" id="GO:0010181">
    <property type="term" value="F:FMN binding"/>
    <property type="evidence" value="ECO:0007669"/>
    <property type="project" value="InterPro"/>
</dbReference>
<evidence type="ECO:0000256" key="5">
    <source>
        <dbReference type="ARBA" id="ARBA00022643"/>
    </source>
</evidence>
<dbReference type="Pfam" id="PF00667">
    <property type="entry name" value="FAD_binding_1"/>
    <property type="match status" value="1"/>
</dbReference>
<comment type="caution">
    <text evidence="13">The sequence shown here is derived from an EMBL/GenBank/DDBJ whole genome shotgun (WGS) entry which is preliminary data.</text>
</comment>
<comment type="catalytic activity">
    <reaction evidence="10">
        <text>hydrogen sulfide + 3 NADP(+) + 3 H2O = sulfite + 3 NADPH + 4 H(+)</text>
        <dbReference type="Rhea" id="RHEA:13801"/>
        <dbReference type="ChEBI" id="CHEBI:15377"/>
        <dbReference type="ChEBI" id="CHEBI:15378"/>
        <dbReference type="ChEBI" id="CHEBI:17359"/>
        <dbReference type="ChEBI" id="CHEBI:29919"/>
        <dbReference type="ChEBI" id="CHEBI:57783"/>
        <dbReference type="ChEBI" id="CHEBI:58349"/>
        <dbReference type="EC" id="1.8.1.2"/>
    </reaction>
</comment>
<dbReference type="PROSITE" id="PS50902">
    <property type="entry name" value="FLAVODOXIN_LIKE"/>
    <property type="match status" value="1"/>
</dbReference>
<dbReference type="Gene3D" id="3.40.50.360">
    <property type="match status" value="1"/>
</dbReference>
<dbReference type="SUPFAM" id="SSF63380">
    <property type="entry name" value="Riboflavin synthase domain-like"/>
    <property type="match status" value="1"/>
</dbReference>
<dbReference type="InterPro" id="IPR001709">
    <property type="entry name" value="Flavoprot_Pyr_Nucl_cyt_Rdtase"/>
</dbReference>
<keyword evidence="9" id="KW-0028">Amino-acid biosynthesis</keyword>
<dbReference type="FunFam" id="3.40.50.80:FF:000001">
    <property type="entry name" value="NADPH--cytochrome P450 reductase 1"/>
    <property type="match status" value="1"/>
</dbReference>
<evidence type="ECO:0000256" key="10">
    <source>
        <dbReference type="ARBA" id="ARBA00052219"/>
    </source>
</evidence>
<protein>
    <recommendedName>
        <fullName evidence="3">assimilatory sulfite reductase (NADPH)</fullName>
        <ecNumber evidence="3">1.8.1.2</ecNumber>
    </recommendedName>
</protein>
<keyword evidence="4" id="KW-0285">Flavoprotein</keyword>
<dbReference type="PROSITE" id="PS51384">
    <property type="entry name" value="FAD_FR"/>
    <property type="match status" value="1"/>
</dbReference>
<dbReference type="InterPro" id="IPR008254">
    <property type="entry name" value="Flavodoxin/NO_synth"/>
</dbReference>
<dbReference type="Gene3D" id="1.20.990.10">
    <property type="entry name" value="NADPH-cytochrome p450 Reductase, Chain A, domain 3"/>
    <property type="match status" value="1"/>
</dbReference>
<dbReference type="GO" id="GO:0004783">
    <property type="term" value="F:sulfite reductase (NADPH) activity"/>
    <property type="evidence" value="ECO:0007669"/>
    <property type="project" value="UniProtKB-EC"/>
</dbReference>
<dbReference type="InterPro" id="IPR017927">
    <property type="entry name" value="FAD-bd_FR_type"/>
</dbReference>
<dbReference type="GO" id="GO:0050660">
    <property type="term" value="F:flavin adenine dinucleotide binding"/>
    <property type="evidence" value="ECO:0007669"/>
    <property type="project" value="TreeGrafter"/>
</dbReference>
<evidence type="ECO:0000313" key="14">
    <source>
        <dbReference type="Proteomes" id="UP000540656"/>
    </source>
</evidence>
<dbReference type="SUPFAM" id="SSF52343">
    <property type="entry name" value="Ferredoxin reductase-like, C-terminal NADP-linked domain"/>
    <property type="match status" value="1"/>
</dbReference>
<dbReference type="InterPro" id="IPR003097">
    <property type="entry name" value="CysJ-like_FAD-binding"/>
</dbReference>
<evidence type="ECO:0000256" key="9">
    <source>
        <dbReference type="ARBA" id="ARBA00023192"/>
    </source>
</evidence>
<comment type="cofactor">
    <cofactor evidence="2">
        <name>FAD</name>
        <dbReference type="ChEBI" id="CHEBI:57692"/>
    </cofactor>
</comment>
<feature type="domain" description="FAD-binding FR-type" evidence="12">
    <location>
        <begin position="180"/>
        <end position="395"/>
    </location>
</feature>
<keyword evidence="7" id="KW-0521">NADP</keyword>
<keyword evidence="14" id="KW-1185">Reference proteome</keyword>
<dbReference type="Pfam" id="PF00175">
    <property type="entry name" value="NAD_binding_1"/>
    <property type="match status" value="1"/>
</dbReference>
<evidence type="ECO:0000256" key="2">
    <source>
        <dbReference type="ARBA" id="ARBA00001974"/>
    </source>
</evidence>
<keyword evidence="5" id="KW-0288">FMN</keyword>
<reference evidence="13 14" key="1">
    <citation type="submission" date="2020-07" db="EMBL/GenBank/DDBJ databases">
        <title>Sequencing the genomes of 1000 actinobacteria strains.</title>
        <authorList>
            <person name="Klenk H.-P."/>
        </authorList>
    </citation>
    <scope>NUCLEOTIDE SEQUENCE [LARGE SCALE GENOMIC DNA]</scope>
    <source>
        <strain evidence="13 14">DSM 23819</strain>
    </source>
</reference>
<dbReference type="GO" id="GO:0019344">
    <property type="term" value="P:cysteine biosynthetic process"/>
    <property type="evidence" value="ECO:0007669"/>
    <property type="project" value="UniProtKB-KW"/>
</dbReference>
<keyword evidence="9" id="KW-0198">Cysteine biosynthesis</keyword>
<accession>A0A7Y9UQR1</accession>
<dbReference type="PANTHER" id="PTHR19384">
    <property type="entry name" value="NITRIC OXIDE SYNTHASE-RELATED"/>
    <property type="match status" value="1"/>
</dbReference>
<dbReference type="RefSeq" id="WP_179502585.1">
    <property type="nucleotide sequence ID" value="NZ_JACCAA010000001.1"/>
</dbReference>
<keyword evidence="6" id="KW-0274">FAD</keyword>
<dbReference type="GO" id="GO:0005829">
    <property type="term" value="C:cytosol"/>
    <property type="evidence" value="ECO:0007669"/>
    <property type="project" value="TreeGrafter"/>
</dbReference>
<comment type="cofactor">
    <cofactor evidence="1">
        <name>FMN</name>
        <dbReference type="ChEBI" id="CHEBI:58210"/>
    </cofactor>
</comment>
<proteinExistence type="predicted"/>
<dbReference type="AlphaFoldDB" id="A0A7Y9UQR1"/>
<dbReference type="Pfam" id="PF00258">
    <property type="entry name" value="Flavodoxin_1"/>
    <property type="match status" value="1"/>
</dbReference>
<evidence type="ECO:0000256" key="1">
    <source>
        <dbReference type="ARBA" id="ARBA00001917"/>
    </source>
</evidence>
<dbReference type="EMBL" id="JACCAA010000001">
    <property type="protein sequence ID" value="NYG59547.1"/>
    <property type="molecule type" value="Genomic_DNA"/>
</dbReference>
<evidence type="ECO:0000259" key="12">
    <source>
        <dbReference type="PROSITE" id="PS51384"/>
    </source>
</evidence>
<evidence type="ECO:0000256" key="3">
    <source>
        <dbReference type="ARBA" id="ARBA00012604"/>
    </source>
</evidence>
<dbReference type="InterPro" id="IPR029039">
    <property type="entry name" value="Flavoprotein-like_sf"/>
</dbReference>
<evidence type="ECO:0000256" key="4">
    <source>
        <dbReference type="ARBA" id="ARBA00022630"/>
    </source>
</evidence>
<dbReference type="PANTHER" id="PTHR19384:SF128">
    <property type="entry name" value="NADPH OXIDOREDUCTASE A"/>
    <property type="match status" value="1"/>
</dbReference>
<dbReference type="EC" id="1.8.1.2" evidence="3"/>
<dbReference type="Gene3D" id="2.40.30.10">
    <property type="entry name" value="Translation factors"/>
    <property type="match status" value="1"/>
</dbReference>
<organism evidence="13 14">
    <name type="scientific">Nocardioides daedukensis</name>
    <dbReference type="NCBI Taxonomy" id="634462"/>
    <lineage>
        <taxon>Bacteria</taxon>
        <taxon>Bacillati</taxon>
        <taxon>Actinomycetota</taxon>
        <taxon>Actinomycetes</taxon>
        <taxon>Propionibacteriales</taxon>
        <taxon>Nocardioidaceae</taxon>
        <taxon>Nocardioides</taxon>
    </lineage>
</organism>
<dbReference type="SUPFAM" id="SSF52218">
    <property type="entry name" value="Flavoproteins"/>
    <property type="match status" value="1"/>
</dbReference>
<dbReference type="PRINTS" id="PR00369">
    <property type="entry name" value="FLAVODOXIN"/>
</dbReference>
<dbReference type="InterPro" id="IPR017938">
    <property type="entry name" value="Riboflavin_synthase-like_b-brl"/>
</dbReference>
<dbReference type="InterPro" id="IPR039261">
    <property type="entry name" value="FNR_nucleotide-bd"/>
</dbReference>
<name>A0A7Y9UQR1_9ACTN</name>
<feature type="domain" description="Flavodoxin-like" evidence="11">
    <location>
        <begin position="10"/>
        <end position="147"/>
    </location>
</feature>
<dbReference type="Gene3D" id="3.40.50.80">
    <property type="entry name" value="Nucleotide-binding domain of ferredoxin-NADP reductase (FNR) module"/>
    <property type="match status" value="1"/>
</dbReference>
<dbReference type="Proteomes" id="UP000540656">
    <property type="component" value="Unassembled WGS sequence"/>
</dbReference>
<evidence type="ECO:0000256" key="7">
    <source>
        <dbReference type="ARBA" id="ARBA00022857"/>
    </source>
</evidence>
<dbReference type="InterPro" id="IPR001094">
    <property type="entry name" value="Flavdoxin-like"/>
</dbReference>
<evidence type="ECO:0000259" key="11">
    <source>
        <dbReference type="PROSITE" id="PS50902"/>
    </source>
</evidence>
<dbReference type="InterPro" id="IPR023173">
    <property type="entry name" value="NADPH_Cyt_P450_Rdtase_alpha"/>
</dbReference>
<evidence type="ECO:0000256" key="8">
    <source>
        <dbReference type="ARBA" id="ARBA00023002"/>
    </source>
</evidence>
<dbReference type="PRINTS" id="PR00371">
    <property type="entry name" value="FPNCR"/>
</dbReference>
<sequence>MSSTTDRPFVHVLFGTQTGNAEVIAMDASDALVADGYATKLMAMDEFGAEDLATMQHVVLISSTYDDGNLPDNAQDLWDELESAAPDLAGMRYAVLSLGDSSYEFFCAAGKQFDEKLAELGAQRVLDRLDCDLDYEGPSRQWIATVTSTFAALGQTEGPIETAAMDIVASETTSIRWTRQDPFIATISAATKMSGTTSDKSVHHIEVDLADSGIEYQPGDSLGLVPVNPADLVTGVLDALEVGSDDRVPGLDTTWGELFTHGLELRLPSRNLVSWVAELSGDVELHHLLETRDREALDAWLWGRDALDLIQMLPPDRRDAERVVDLLGSLQHRSYSISSSPTDSPKRADLLVSCVSYHRDGRDRVGAGSATITASVPEGAQVAVFLAANPSFRLPADDIPVIMVGPGVGVAPFRSFLLERRSRSASGRNWLFFGDQHESCDFLYRDEIAGWQQDGLLTELSTAFSRDQDHKIYVQDRLREQGADVFAWLEEGAHFYICGDGVSMSHAVEKAVVDVIATHGGLTESAAWDYLADLKRQRRYSQDVY</sequence>
<keyword evidence="8 13" id="KW-0560">Oxidoreductase</keyword>
<evidence type="ECO:0000256" key="6">
    <source>
        <dbReference type="ARBA" id="ARBA00022827"/>
    </source>
</evidence>
<dbReference type="InterPro" id="IPR001433">
    <property type="entry name" value="OxRdtase_FAD/NAD-bd"/>
</dbReference>